<evidence type="ECO:0000313" key="2">
    <source>
        <dbReference type="EnsemblMetazoa" id="ACOM023589-PA.1"/>
    </source>
</evidence>
<sequence>MSGLAAELSGARLWMKVAIATFVCVAGICPNTCSRSKMMYGDQQSTNTITITIVILTVFTLARGMMPRELARLVARSAIPLCVRSQPEKFIGCVMASYRSMLSATSTYVDAYVTQTWTKRIALQAALPARHTTVMRQMMSVSTFSSPTQRSGDIEGGGGGLAYEKVALRFTQRG</sequence>
<dbReference type="EnsemblMetazoa" id="ACOM023589-RA">
    <property type="protein sequence ID" value="ACOM023589-PA.1"/>
    <property type="gene ID" value="ACOM023589"/>
</dbReference>
<organism evidence="2">
    <name type="scientific">Anopheles coluzzii</name>
    <name type="common">African malaria mosquito</name>
    <dbReference type="NCBI Taxonomy" id="1518534"/>
    <lineage>
        <taxon>Eukaryota</taxon>
        <taxon>Metazoa</taxon>
        <taxon>Ecdysozoa</taxon>
        <taxon>Arthropoda</taxon>
        <taxon>Hexapoda</taxon>
        <taxon>Insecta</taxon>
        <taxon>Pterygota</taxon>
        <taxon>Neoptera</taxon>
        <taxon>Endopterygota</taxon>
        <taxon>Diptera</taxon>
        <taxon>Nematocera</taxon>
        <taxon>Culicoidea</taxon>
        <taxon>Culicidae</taxon>
        <taxon>Anophelinae</taxon>
        <taxon>Anopheles</taxon>
    </lineage>
</organism>
<name>A0A8W7P2G9_ANOCL</name>
<evidence type="ECO:0000256" key="1">
    <source>
        <dbReference type="SAM" id="Phobius"/>
    </source>
</evidence>
<keyword evidence="1" id="KW-0472">Membrane</keyword>
<proteinExistence type="predicted"/>
<dbReference type="AlphaFoldDB" id="A0A8W7P2G9"/>
<feature type="transmembrane region" description="Helical" evidence="1">
    <location>
        <begin position="13"/>
        <end position="33"/>
    </location>
</feature>
<dbReference type="Proteomes" id="UP000075882">
    <property type="component" value="Unassembled WGS sequence"/>
</dbReference>
<protein>
    <submittedName>
        <fullName evidence="2">Uncharacterized protein</fullName>
    </submittedName>
</protein>
<keyword evidence="1" id="KW-0812">Transmembrane</keyword>
<reference evidence="2" key="1">
    <citation type="submission" date="2022-08" db="UniProtKB">
        <authorList>
            <consortium name="EnsemblMetazoa"/>
        </authorList>
    </citation>
    <scope>IDENTIFICATION</scope>
</reference>
<accession>A0A8W7P2G9</accession>
<feature type="transmembrane region" description="Helical" evidence="1">
    <location>
        <begin position="45"/>
        <end position="66"/>
    </location>
</feature>
<keyword evidence="1" id="KW-1133">Transmembrane helix</keyword>